<evidence type="ECO:0000313" key="3">
    <source>
        <dbReference type="Proteomes" id="UP000242287"/>
    </source>
</evidence>
<protein>
    <submittedName>
        <fullName evidence="2">Uncharacterized protein</fullName>
    </submittedName>
</protein>
<feature type="region of interest" description="Disordered" evidence="1">
    <location>
        <begin position="77"/>
        <end position="147"/>
    </location>
</feature>
<sequence>MSGKSISTSTLSLRFMQNAQRAKFMKEVDIDKAEVKDDAQWDVGQEVREAWGIASSSSQDTSQSSVVHEASYIPFLFPDSSDVTTTAKDPTPQTRPKGRRMFNSKGDELDQETNKQEPEKPEEPLKAPEPEQVKTGGRWGGLHPAPLPLSAGGQFLRGFDSLRATRKTKSAKEAIFDNTGVGADLRSVSSLKPTTNPSFMKPSGVDAPPDNTKKKSSYPEVTSPERKFKRFYEMDEASEGKVKKRKKKKQET</sequence>
<dbReference type="EMBL" id="KZ302024">
    <property type="protein sequence ID" value="PFH49619.1"/>
    <property type="molecule type" value="Genomic_DNA"/>
</dbReference>
<accession>A0A2A9NG74</accession>
<organism evidence="2 3">
    <name type="scientific">Amanita thiersii Skay4041</name>
    <dbReference type="NCBI Taxonomy" id="703135"/>
    <lineage>
        <taxon>Eukaryota</taxon>
        <taxon>Fungi</taxon>
        <taxon>Dikarya</taxon>
        <taxon>Basidiomycota</taxon>
        <taxon>Agaricomycotina</taxon>
        <taxon>Agaricomycetes</taxon>
        <taxon>Agaricomycetidae</taxon>
        <taxon>Agaricales</taxon>
        <taxon>Pluteineae</taxon>
        <taxon>Amanitaceae</taxon>
        <taxon>Amanita</taxon>
    </lineage>
</organism>
<evidence type="ECO:0000313" key="2">
    <source>
        <dbReference type="EMBL" id="PFH49619.1"/>
    </source>
</evidence>
<feature type="compositionally biased region" description="Basic and acidic residues" evidence="1">
    <location>
        <begin position="223"/>
        <end position="241"/>
    </location>
</feature>
<feature type="compositionally biased region" description="Polar residues" evidence="1">
    <location>
        <begin position="187"/>
        <end position="198"/>
    </location>
</feature>
<proteinExistence type="predicted"/>
<dbReference type="AlphaFoldDB" id="A0A2A9NG74"/>
<dbReference type="Proteomes" id="UP000242287">
    <property type="component" value="Unassembled WGS sequence"/>
</dbReference>
<dbReference type="OrthoDB" id="3251271at2759"/>
<name>A0A2A9NG74_9AGAR</name>
<feature type="region of interest" description="Disordered" evidence="1">
    <location>
        <begin position="186"/>
        <end position="252"/>
    </location>
</feature>
<feature type="compositionally biased region" description="Polar residues" evidence="1">
    <location>
        <begin position="81"/>
        <end position="94"/>
    </location>
</feature>
<feature type="compositionally biased region" description="Basic and acidic residues" evidence="1">
    <location>
        <begin position="105"/>
        <end position="132"/>
    </location>
</feature>
<feature type="compositionally biased region" description="Basic residues" evidence="1">
    <location>
        <begin position="242"/>
        <end position="252"/>
    </location>
</feature>
<gene>
    <name evidence="2" type="ORF">AMATHDRAFT_62850</name>
</gene>
<keyword evidence="3" id="KW-1185">Reference proteome</keyword>
<evidence type="ECO:0000256" key="1">
    <source>
        <dbReference type="SAM" id="MobiDB-lite"/>
    </source>
</evidence>
<reference evidence="2 3" key="1">
    <citation type="submission" date="2014-02" db="EMBL/GenBank/DDBJ databases">
        <title>Transposable element dynamics among asymbiotic and ectomycorrhizal Amanita fungi.</title>
        <authorList>
            <consortium name="DOE Joint Genome Institute"/>
            <person name="Hess J."/>
            <person name="Skrede I."/>
            <person name="Wolfe B."/>
            <person name="LaButti K."/>
            <person name="Ohm R.A."/>
            <person name="Grigoriev I.V."/>
            <person name="Pringle A."/>
        </authorList>
    </citation>
    <scope>NUCLEOTIDE SEQUENCE [LARGE SCALE GENOMIC DNA]</scope>
    <source>
        <strain evidence="2 3">SKay4041</strain>
    </source>
</reference>